<evidence type="ECO:0000256" key="1">
    <source>
        <dbReference type="SAM" id="Phobius"/>
    </source>
</evidence>
<name>A0ABR0Q0R0_GOSAR</name>
<sequence length="123" mass="14035">MVHVECFQLVLIIYYVFLNVMVKGYSRIDLLYSMRSILICSDGACRVSDLVVGLGRRNFDYHEFLSSLVSFLSVIWLSCCLFTFSFILLGIMLVPKPRITKLGLLGTSLVFVIMLLQLTEPWA</sequence>
<keyword evidence="1" id="KW-0472">Membrane</keyword>
<accession>A0ABR0Q0R0</accession>
<dbReference type="Proteomes" id="UP001358586">
    <property type="component" value="Chromosome 5"/>
</dbReference>
<gene>
    <name evidence="2" type="ORF">PVK06_016542</name>
</gene>
<dbReference type="EMBL" id="JARKNE010000005">
    <property type="protein sequence ID" value="KAK5832739.1"/>
    <property type="molecule type" value="Genomic_DNA"/>
</dbReference>
<keyword evidence="3" id="KW-1185">Reference proteome</keyword>
<evidence type="ECO:0000313" key="3">
    <source>
        <dbReference type="Proteomes" id="UP001358586"/>
    </source>
</evidence>
<keyword evidence="1" id="KW-0812">Transmembrane</keyword>
<proteinExistence type="predicted"/>
<feature type="transmembrane region" description="Helical" evidence="1">
    <location>
        <begin position="64"/>
        <end position="90"/>
    </location>
</feature>
<reference evidence="2 3" key="1">
    <citation type="submission" date="2023-03" db="EMBL/GenBank/DDBJ databases">
        <title>WGS of Gossypium arboreum.</title>
        <authorList>
            <person name="Yu D."/>
        </authorList>
    </citation>
    <scope>NUCLEOTIDE SEQUENCE [LARGE SCALE GENOMIC DNA]</scope>
    <source>
        <tissue evidence="2">Leaf</tissue>
    </source>
</reference>
<organism evidence="2 3">
    <name type="scientific">Gossypium arboreum</name>
    <name type="common">Tree cotton</name>
    <name type="synonym">Gossypium nanking</name>
    <dbReference type="NCBI Taxonomy" id="29729"/>
    <lineage>
        <taxon>Eukaryota</taxon>
        <taxon>Viridiplantae</taxon>
        <taxon>Streptophyta</taxon>
        <taxon>Embryophyta</taxon>
        <taxon>Tracheophyta</taxon>
        <taxon>Spermatophyta</taxon>
        <taxon>Magnoliopsida</taxon>
        <taxon>eudicotyledons</taxon>
        <taxon>Gunneridae</taxon>
        <taxon>Pentapetalae</taxon>
        <taxon>rosids</taxon>
        <taxon>malvids</taxon>
        <taxon>Malvales</taxon>
        <taxon>Malvaceae</taxon>
        <taxon>Malvoideae</taxon>
        <taxon>Gossypium</taxon>
    </lineage>
</organism>
<comment type="caution">
    <text evidence="2">The sequence shown here is derived from an EMBL/GenBank/DDBJ whole genome shotgun (WGS) entry which is preliminary data.</text>
</comment>
<evidence type="ECO:0000313" key="2">
    <source>
        <dbReference type="EMBL" id="KAK5832739.1"/>
    </source>
</evidence>
<feature type="transmembrane region" description="Helical" evidence="1">
    <location>
        <begin position="7"/>
        <end position="26"/>
    </location>
</feature>
<protein>
    <submittedName>
        <fullName evidence="2">Uncharacterized protein</fullName>
    </submittedName>
</protein>
<keyword evidence="1" id="KW-1133">Transmembrane helix</keyword>
<feature type="transmembrane region" description="Helical" evidence="1">
    <location>
        <begin position="102"/>
        <end position="119"/>
    </location>
</feature>